<keyword evidence="2" id="KW-1185">Reference proteome</keyword>
<proteinExistence type="predicted"/>
<dbReference type="Proteomes" id="UP001266305">
    <property type="component" value="Unassembled WGS sequence"/>
</dbReference>
<protein>
    <submittedName>
        <fullName evidence="1">Uncharacterized protein</fullName>
    </submittedName>
</protein>
<reference evidence="1 2" key="1">
    <citation type="submission" date="2023-05" db="EMBL/GenBank/DDBJ databases">
        <title>B98-5 Cell Line De Novo Hybrid Assembly: An Optical Mapping Approach.</title>
        <authorList>
            <person name="Kananen K."/>
            <person name="Auerbach J.A."/>
            <person name="Kautto E."/>
            <person name="Blachly J.S."/>
        </authorList>
    </citation>
    <scope>NUCLEOTIDE SEQUENCE [LARGE SCALE GENOMIC DNA]</scope>
    <source>
        <strain evidence="1">B95-8</strain>
        <tissue evidence="1">Cell line</tissue>
    </source>
</reference>
<evidence type="ECO:0000313" key="2">
    <source>
        <dbReference type="Proteomes" id="UP001266305"/>
    </source>
</evidence>
<accession>A0ABQ9V438</accession>
<name>A0ABQ9V438_SAGOE</name>
<gene>
    <name evidence="1" type="ORF">P7K49_017656</name>
</gene>
<evidence type="ECO:0000313" key="1">
    <source>
        <dbReference type="EMBL" id="KAK2103800.1"/>
    </source>
</evidence>
<dbReference type="EMBL" id="JASSZA010000008">
    <property type="protein sequence ID" value="KAK2103800.1"/>
    <property type="molecule type" value="Genomic_DNA"/>
</dbReference>
<sequence>MASQGQLPSSVIGFPGLSAPYLPGEQWVSLRDWKAEWQDSPQGTDSQVGSGT</sequence>
<comment type="caution">
    <text evidence="1">The sequence shown here is derived from an EMBL/GenBank/DDBJ whole genome shotgun (WGS) entry which is preliminary data.</text>
</comment>
<organism evidence="1 2">
    <name type="scientific">Saguinus oedipus</name>
    <name type="common">Cotton-top tamarin</name>
    <name type="synonym">Oedipomidas oedipus</name>
    <dbReference type="NCBI Taxonomy" id="9490"/>
    <lineage>
        <taxon>Eukaryota</taxon>
        <taxon>Metazoa</taxon>
        <taxon>Chordata</taxon>
        <taxon>Craniata</taxon>
        <taxon>Vertebrata</taxon>
        <taxon>Euteleostomi</taxon>
        <taxon>Mammalia</taxon>
        <taxon>Eutheria</taxon>
        <taxon>Euarchontoglires</taxon>
        <taxon>Primates</taxon>
        <taxon>Haplorrhini</taxon>
        <taxon>Platyrrhini</taxon>
        <taxon>Cebidae</taxon>
        <taxon>Callitrichinae</taxon>
        <taxon>Saguinus</taxon>
    </lineage>
</organism>